<dbReference type="OrthoDB" id="6060069at2759"/>
<evidence type="ECO:0000313" key="6">
    <source>
        <dbReference type="EnsemblMetazoa" id="BGLB036019-PA"/>
    </source>
</evidence>
<evidence type="ECO:0000313" key="7">
    <source>
        <dbReference type="Proteomes" id="UP000076420"/>
    </source>
</evidence>
<dbReference type="PROSITE" id="PS51419">
    <property type="entry name" value="RAB"/>
    <property type="match status" value="1"/>
</dbReference>
<evidence type="ECO:0000256" key="2">
    <source>
        <dbReference type="ARBA" id="ARBA00011984"/>
    </source>
</evidence>
<evidence type="ECO:0000256" key="5">
    <source>
        <dbReference type="SAM" id="MobiDB-lite"/>
    </source>
</evidence>
<dbReference type="VEuPathDB" id="VectorBase:BGLAX_042567"/>
<organism evidence="6 7">
    <name type="scientific">Biomphalaria glabrata</name>
    <name type="common">Bloodfluke planorb</name>
    <name type="synonym">Freshwater snail</name>
    <dbReference type="NCBI Taxonomy" id="6526"/>
    <lineage>
        <taxon>Eukaryota</taxon>
        <taxon>Metazoa</taxon>
        <taxon>Spiralia</taxon>
        <taxon>Lophotrochozoa</taxon>
        <taxon>Mollusca</taxon>
        <taxon>Gastropoda</taxon>
        <taxon>Heterobranchia</taxon>
        <taxon>Euthyneura</taxon>
        <taxon>Panpulmonata</taxon>
        <taxon>Hygrophila</taxon>
        <taxon>Lymnaeoidea</taxon>
        <taxon>Planorbidae</taxon>
        <taxon>Biomphalaria</taxon>
    </lineage>
</organism>
<dbReference type="EC" id="3.6.5.2" evidence="2"/>
<evidence type="ECO:0000256" key="3">
    <source>
        <dbReference type="ARBA" id="ARBA00022801"/>
    </source>
</evidence>
<reference evidence="6" key="1">
    <citation type="submission" date="2020-05" db="UniProtKB">
        <authorList>
            <consortium name="EnsemblMetazoa"/>
        </authorList>
    </citation>
    <scope>IDENTIFICATION</scope>
    <source>
        <strain evidence="6">BB02</strain>
    </source>
</reference>
<dbReference type="GO" id="GO:0003925">
    <property type="term" value="F:G protein activity"/>
    <property type="evidence" value="ECO:0007669"/>
    <property type="project" value="UniProtKB-EC"/>
</dbReference>
<proteinExistence type="inferred from homology"/>
<protein>
    <recommendedName>
        <fullName evidence="2">small monomeric GTPase</fullName>
        <ecNumber evidence="2">3.6.5.2</ecNumber>
    </recommendedName>
</protein>
<dbReference type="GO" id="GO:0005525">
    <property type="term" value="F:GTP binding"/>
    <property type="evidence" value="ECO:0007669"/>
    <property type="project" value="InterPro"/>
</dbReference>
<dbReference type="SMART" id="SM00173">
    <property type="entry name" value="RAS"/>
    <property type="match status" value="1"/>
</dbReference>
<evidence type="ECO:0000256" key="1">
    <source>
        <dbReference type="ARBA" id="ARBA00008344"/>
    </source>
</evidence>
<dbReference type="InterPro" id="IPR027417">
    <property type="entry name" value="P-loop_NTPase"/>
</dbReference>
<dbReference type="PANTHER" id="PTHR45704">
    <property type="entry name" value="RAS-LIKE FAMILY MEMBER 11"/>
    <property type="match status" value="1"/>
</dbReference>
<feature type="compositionally biased region" description="Basic residues" evidence="5">
    <location>
        <begin position="230"/>
        <end position="241"/>
    </location>
</feature>
<dbReference type="Gene3D" id="3.40.50.300">
    <property type="entry name" value="P-loop containing nucleotide triphosphate hydrolases"/>
    <property type="match status" value="1"/>
</dbReference>
<comment type="similarity">
    <text evidence="1">Belongs to the small GTPase superfamily. Ras family.</text>
</comment>
<feature type="compositionally biased region" description="Polar residues" evidence="5">
    <location>
        <begin position="259"/>
        <end position="273"/>
    </location>
</feature>
<dbReference type="InterPro" id="IPR001806">
    <property type="entry name" value="Small_GTPase"/>
</dbReference>
<dbReference type="InterPro" id="IPR051065">
    <property type="entry name" value="Ras-related_GTPase"/>
</dbReference>
<feature type="region of interest" description="Disordered" evidence="5">
    <location>
        <begin position="230"/>
        <end position="273"/>
    </location>
</feature>
<accession>A0A2C9LX69</accession>
<comment type="catalytic activity">
    <reaction evidence="4">
        <text>GTP + H2O = GDP + phosphate + H(+)</text>
        <dbReference type="Rhea" id="RHEA:19669"/>
        <dbReference type="ChEBI" id="CHEBI:15377"/>
        <dbReference type="ChEBI" id="CHEBI:15378"/>
        <dbReference type="ChEBI" id="CHEBI:37565"/>
        <dbReference type="ChEBI" id="CHEBI:43474"/>
        <dbReference type="ChEBI" id="CHEBI:58189"/>
        <dbReference type="EC" id="3.6.5.2"/>
    </reaction>
</comment>
<dbReference type="PROSITE" id="PS51421">
    <property type="entry name" value="RAS"/>
    <property type="match status" value="1"/>
</dbReference>
<keyword evidence="3" id="KW-0378">Hydrolase</keyword>
<feature type="compositionally biased region" description="Basic and acidic residues" evidence="5">
    <location>
        <begin position="248"/>
        <end position="258"/>
    </location>
</feature>
<dbReference type="Proteomes" id="UP000076420">
    <property type="component" value="Unassembled WGS sequence"/>
</dbReference>
<sequence>MTLWCGSARERLHSEGDSSVYEEEYKIVVLGSKDVGKTAICQVYVGGREDVKHIDRLGVQKNTKFRKAEFCTWDQVDGVSCCLRLSELHLPLQVNPQRAHDDPIIKSLTQRADGFLLIYSVMDMDSFWATTGYYDLIIELRGHAETPLVYIANKTDYDGGQVVTSTKGRDAAFDLGASFYETSVKCDPERIKFVFHDVIRQVRSVRNQAKLQEQSCTRMRGLICRLSLRSKRKRSQARTRQKSSSSEQSKELSGDHSPENSTELSTDQLVFKS</sequence>
<dbReference type="STRING" id="6526.A0A2C9LX69"/>
<evidence type="ECO:0000256" key="4">
    <source>
        <dbReference type="ARBA" id="ARBA00048098"/>
    </source>
</evidence>
<dbReference type="AlphaFoldDB" id="A0A2C9LX69"/>
<dbReference type="EnsemblMetazoa" id="BGLB036019-RA">
    <property type="protein sequence ID" value="BGLB036019-PA"/>
    <property type="gene ID" value="BGLB036019"/>
</dbReference>
<dbReference type="Pfam" id="PF00071">
    <property type="entry name" value="Ras"/>
    <property type="match status" value="1"/>
</dbReference>
<dbReference type="SMART" id="SM00175">
    <property type="entry name" value="RAB"/>
    <property type="match status" value="1"/>
</dbReference>
<dbReference type="PRINTS" id="PR00449">
    <property type="entry name" value="RASTRNSFRMNG"/>
</dbReference>
<dbReference type="SUPFAM" id="SSF52540">
    <property type="entry name" value="P-loop containing nucleoside triphosphate hydrolases"/>
    <property type="match status" value="1"/>
</dbReference>
<dbReference type="VEuPathDB" id="VectorBase:BGLB036019"/>
<gene>
    <name evidence="6" type="primary">106075417</name>
</gene>
<dbReference type="KEGG" id="bgt:106075417"/>
<name>A0A2C9LX69_BIOGL</name>